<dbReference type="EMBL" id="LFYR01000671">
    <property type="protein sequence ID" value="KMZ71549.1"/>
    <property type="molecule type" value="Genomic_DNA"/>
</dbReference>
<evidence type="ECO:0000313" key="1">
    <source>
        <dbReference type="EMBL" id="KMZ71549.1"/>
    </source>
</evidence>
<sequence length="101" mass="11934">MAGIKGRDRNILETFNWTLHMWQVIICIRLHLRGRMFIESSLQCCSNISSKVFQFLSQVTHIRTIQLFILLQQSSLSRCYSVISQSPPNLYCYLFTYNIRI</sequence>
<reference evidence="2" key="1">
    <citation type="journal article" date="2016" name="Nature">
        <title>The genome of the seagrass Zostera marina reveals angiosperm adaptation to the sea.</title>
        <authorList>
            <person name="Olsen J.L."/>
            <person name="Rouze P."/>
            <person name="Verhelst B."/>
            <person name="Lin Y.-C."/>
            <person name="Bayer T."/>
            <person name="Collen J."/>
            <person name="Dattolo E."/>
            <person name="De Paoli E."/>
            <person name="Dittami S."/>
            <person name="Maumus F."/>
            <person name="Michel G."/>
            <person name="Kersting A."/>
            <person name="Lauritano C."/>
            <person name="Lohaus R."/>
            <person name="Toepel M."/>
            <person name="Tonon T."/>
            <person name="Vanneste K."/>
            <person name="Amirebrahimi M."/>
            <person name="Brakel J."/>
            <person name="Bostroem C."/>
            <person name="Chovatia M."/>
            <person name="Grimwood J."/>
            <person name="Jenkins J.W."/>
            <person name="Jueterbock A."/>
            <person name="Mraz A."/>
            <person name="Stam W.T."/>
            <person name="Tice H."/>
            <person name="Bornberg-Bauer E."/>
            <person name="Green P.J."/>
            <person name="Pearson G.A."/>
            <person name="Procaccini G."/>
            <person name="Duarte C.M."/>
            <person name="Schmutz J."/>
            <person name="Reusch T.B.H."/>
            <person name="Van de Peer Y."/>
        </authorList>
    </citation>
    <scope>NUCLEOTIDE SEQUENCE [LARGE SCALE GENOMIC DNA]</scope>
    <source>
        <strain evidence="2">cv. Finnish</strain>
    </source>
</reference>
<name>A0A0K9PRF9_ZOSMR</name>
<organism evidence="1 2">
    <name type="scientific">Zostera marina</name>
    <name type="common">Eelgrass</name>
    <dbReference type="NCBI Taxonomy" id="29655"/>
    <lineage>
        <taxon>Eukaryota</taxon>
        <taxon>Viridiplantae</taxon>
        <taxon>Streptophyta</taxon>
        <taxon>Embryophyta</taxon>
        <taxon>Tracheophyta</taxon>
        <taxon>Spermatophyta</taxon>
        <taxon>Magnoliopsida</taxon>
        <taxon>Liliopsida</taxon>
        <taxon>Zosteraceae</taxon>
        <taxon>Zostera</taxon>
    </lineage>
</organism>
<dbReference type="AlphaFoldDB" id="A0A0K9PRF9"/>
<protein>
    <submittedName>
        <fullName evidence="1">Uncharacterized protein</fullName>
    </submittedName>
</protein>
<evidence type="ECO:0000313" key="2">
    <source>
        <dbReference type="Proteomes" id="UP000036987"/>
    </source>
</evidence>
<dbReference type="Proteomes" id="UP000036987">
    <property type="component" value="Unassembled WGS sequence"/>
</dbReference>
<comment type="caution">
    <text evidence="1">The sequence shown here is derived from an EMBL/GenBank/DDBJ whole genome shotgun (WGS) entry which is preliminary data.</text>
</comment>
<proteinExistence type="predicted"/>
<accession>A0A0K9PRF9</accession>
<gene>
    <name evidence="1" type="ORF">ZOSMA_17G01060</name>
</gene>
<keyword evidence="2" id="KW-1185">Reference proteome</keyword>